<keyword evidence="3" id="KW-1185">Reference proteome</keyword>
<keyword evidence="2" id="KW-0808">Transferase</keyword>
<dbReference type="PANTHER" id="PTHR42912:SF94">
    <property type="entry name" value="METHYLTRANSFERASE TYPE 11 DOMAIN-CONTAINING PROTEIN"/>
    <property type="match status" value="1"/>
</dbReference>
<dbReference type="Gene3D" id="3.40.50.150">
    <property type="entry name" value="Vaccinia Virus protein VP39"/>
    <property type="match status" value="1"/>
</dbReference>
<dbReference type="PATRIC" id="fig|445709.3.peg.3263"/>
<gene>
    <name evidence="2" type="ORF">ABW99_15420</name>
</gene>
<dbReference type="AlphaFoldDB" id="A0A0G3ER37"/>
<proteinExistence type="predicted"/>
<protein>
    <submittedName>
        <fullName evidence="2">SAM-dependent methyltransferase</fullName>
    </submittedName>
</protein>
<organism evidence="2 3">
    <name type="scientific">Pandoraea thiooxydans</name>
    <dbReference type="NCBI Taxonomy" id="445709"/>
    <lineage>
        <taxon>Bacteria</taxon>
        <taxon>Pseudomonadati</taxon>
        <taxon>Pseudomonadota</taxon>
        <taxon>Betaproteobacteria</taxon>
        <taxon>Burkholderiales</taxon>
        <taxon>Burkholderiaceae</taxon>
        <taxon>Pandoraea</taxon>
    </lineage>
</organism>
<dbReference type="OrthoDB" id="7348755at2"/>
<dbReference type="InterPro" id="IPR029063">
    <property type="entry name" value="SAM-dependent_MTases_sf"/>
</dbReference>
<dbReference type="GO" id="GO:0008757">
    <property type="term" value="F:S-adenosylmethionine-dependent methyltransferase activity"/>
    <property type="evidence" value="ECO:0007669"/>
    <property type="project" value="InterPro"/>
</dbReference>
<reference evidence="3" key="1">
    <citation type="submission" date="2015-06" db="EMBL/GenBank/DDBJ databases">
        <authorList>
            <person name="Lim Y.L."/>
            <person name="Ee R."/>
            <person name="Yong D."/>
            <person name="How K.Y."/>
            <person name="Yin W.F."/>
            <person name="Chan K.G."/>
        </authorList>
    </citation>
    <scope>NUCLEOTIDE SEQUENCE [LARGE SCALE GENOMIC DNA]</scope>
    <source>
        <strain evidence="3">DSM 25325</strain>
    </source>
</reference>
<sequence length="197" mass="21322">MDEQTVETYSTRAERFAAEWRDQPPPTDMYAMLQRYFAAGGKTADIGCGSGRDVAWLNDHGYPAVGYDAAEGLIAQAAIDFPSLTFRHAALPALASIASESYDNVLCETVIMHLPPDEVTQACARLVDILRPAGTLYLSWRVAPTGSSRDAGGRLYAAFDAAQVRQGLGNAQLLFDAEAVNESSGKRVHRIVARRGD</sequence>
<dbReference type="GO" id="GO:0032259">
    <property type="term" value="P:methylation"/>
    <property type="evidence" value="ECO:0007669"/>
    <property type="project" value="UniProtKB-KW"/>
</dbReference>
<dbReference type="InterPro" id="IPR050508">
    <property type="entry name" value="Methyltransf_Superfamily"/>
</dbReference>
<name>A0A0G3ER37_9BURK</name>
<dbReference type="EMBL" id="CP011568">
    <property type="protein sequence ID" value="AKJ69400.1"/>
    <property type="molecule type" value="Genomic_DNA"/>
</dbReference>
<dbReference type="KEGG" id="ptx:ABW99_15420"/>
<accession>A0A0G3ER37</accession>
<evidence type="ECO:0000259" key="1">
    <source>
        <dbReference type="Pfam" id="PF08241"/>
    </source>
</evidence>
<dbReference type="STRING" id="445709.ABW99_15420"/>
<dbReference type="SUPFAM" id="SSF53335">
    <property type="entry name" value="S-adenosyl-L-methionine-dependent methyltransferases"/>
    <property type="match status" value="1"/>
</dbReference>
<keyword evidence="2" id="KW-0489">Methyltransferase</keyword>
<dbReference type="RefSeq" id="WP_047215303.1">
    <property type="nucleotide sequence ID" value="NZ_CP011568.3"/>
</dbReference>
<dbReference type="InterPro" id="IPR013216">
    <property type="entry name" value="Methyltransf_11"/>
</dbReference>
<evidence type="ECO:0000313" key="3">
    <source>
        <dbReference type="Proteomes" id="UP000036700"/>
    </source>
</evidence>
<dbReference type="CDD" id="cd02440">
    <property type="entry name" value="AdoMet_MTases"/>
    <property type="match status" value="1"/>
</dbReference>
<feature type="domain" description="Methyltransferase type 11" evidence="1">
    <location>
        <begin position="45"/>
        <end position="137"/>
    </location>
</feature>
<evidence type="ECO:0000313" key="2">
    <source>
        <dbReference type="EMBL" id="AKJ69400.1"/>
    </source>
</evidence>
<dbReference type="Pfam" id="PF08241">
    <property type="entry name" value="Methyltransf_11"/>
    <property type="match status" value="1"/>
</dbReference>
<dbReference type="PANTHER" id="PTHR42912">
    <property type="entry name" value="METHYLTRANSFERASE"/>
    <property type="match status" value="1"/>
</dbReference>
<dbReference type="Proteomes" id="UP000036700">
    <property type="component" value="Chromosome"/>
</dbReference>